<dbReference type="Proteomes" id="UP001165498">
    <property type="component" value="Unassembled WGS sequence"/>
</dbReference>
<dbReference type="InterPro" id="IPR023214">
    <property type="entry name" value="HAD_sf"/>
</dbReference>
<dbReference type="SUPFAM" id="SSF56784">
    <property type="entry name" value="HAD-like"/>
    <property type="match status" value="1"/>
</dbReference>
<dbReference type="Gene3D" id="1.20.1440.100">
    <property type="entry name" value="SG protein - dephosphorylation function"/>
    <property type="match status" value="1"/>
</dbReference>
<dbReference type="Gene3D" id="3.40.50.1000">
    <property type="entry name" value="HAD superfamily/HAD-like"/>
    <property type="match status" value="1"/>
</dbReference>
<dbReference type="RefSeq" id="WP_255911633.1">
    <property type="nucleotide sequence ID" value="NZ_JANFQO010000003.1"/>
</dbReference>
<comment type="caution">
    <text evidence="1">The sequence shown here is derived from an EMBL/GenBank/DDBJ whole genome shotgun (WGS) entry which is preliminary data.</text>
</comment>
<accession>A0ABT1QN13</accession>
<organism evidence="1 2">
    <name type="scientific">Tahibacter harae</name>
    <dbReference type="NCBI Taxonomy" id="2963937"/>
    <lineage>
        <taxon>Bacteria</taxon>
        <taxon>Pseudomonadati</taxon>
        <taxon>Pseudomonadota</taxon>
        <taxon>Gammaproteobacteria</taxon>
        <taxon>Lysobacterales</taxon>
        <taxon>Rhodanobacteraceae</taxon>
        <taxon>Tahibacter</taxon>
    </lineage>
</organism>
<dbReference type="InterPro" id="IPR036412">
    <property type="entry name" value="HAD-like_sf"/>
</dbReference>
<dbReference type="EMBL" id="JANFQO010000003">
    <property type="protein sequence ID" value="MCQ4163926.1"/>
    <property type="molecule type" value="Genomic_DNA"/>
</dbReference>
<gene>
    <name evidence="1" type="ORF">NM961_04305</name>
</gene>
<proteinExistence type="predicted"/>
<name>A0ABT1QN13_9GAMM</name>
<evidence type="ECO:0000313" key="1">
    <source>
        <dbReference type="EMBL" id="MCQ4163926.1"/>
    </source>
</evidence>
<keyword evidence="2" id="KW-1185">Reference proteome</keyword>
<reference evidence="1" key="1">
    <citation type="submission" date="2022-07" db="EMBL/GenBank/DDBJ databases">
        <title>Tahibacter sp., a new gammaproteobacterium isolated from the silt sample collected at pig farm.</title>
        <authorList>
            <person name="Chen H."/>
        </authorList>
    </citation>
    <scope>NUCLEOTIDE SEQUENCE</scope>
    <source>
        <strain evidence="1">P2K</strain>
    </source>
</reference>
<dbReference type="Pfam" id="PF12710">
    <property type="entry name" value="HAD"/>
    <property type="match status" value="1"/>
</dbReference>
<sequence>MSAPPSSSGQTAVFDFDGVLLRGDSFAGYLQWRGRRSYRTALPALPLLPLLPLLRHPRTLPWAARLFSRALTLGLDQARFETEAAAFCRDWLARPGRVIEPLLARLRAHQAAGDRVVVASGTAQFLLDTFLRELGVSGVTALGSPLEFHRWGLRSPRHNYGATKLISLAEIGVHAPWAVSYSDSHADLPMLAAARQAVLVQPSANHERLLREALRCPVEVVRL</sequence>
<protein>
    <submittedName>
        <fullName evidence="1">Haloacid dehalogenase-like hydrolase</fullName>
    </submittedName>
</protein>
<evidence type="ECO:0000313" key="2">
    <source>
        <dbReference type="Proteomes" id="UP001165498"/>
    </source>
</evidence>